<dbReference type="OrthoDB" id="447314at2759"/>
<dbReference type="PANTHER" id="PTHR28023">
    <property type="entry name" value="UPF0357 PROTEIN YCL012C"/>
    <property type="match status" value="1"/>
</dbReference>
<comment type="similarity">
    <text evidence="1">Belongs to the UPF0357 family.</text>
</comment>
<dbReference type="Pfam" id="PF09435">
    <property type="entry name" value="DUF2015"/>
    <property type="match status" value="1"/>
</dbReference>
<evidence type="ECO:0000313" key="3">
    <source>
        <dbReference type="EMBL" id="SCU90796.1"/>
    </source>
</evidence>
<protein>
    <submittedName>
        <fullName evidence="3">LAME_0E10066g1_1</fullName>
    </submittedName>
</protein>
<sequence>MVSAKACAVIALMGCALLVFIRRERIRENYVDIWERQRNFLNRGIRLNNGFSEDIEAGFTSRNFDLSSHNADDQRDGLDDEAKNEIKQIMQQDRVDFDQARFIYLKQKLGNNNIAANGMPLDPKAVTFRTS</sequence>
<evidence type="ECO:0000313" key="4">
    <source>
        <dbReference type="Proteomes" id="UP000191144"/>
    </source>
</evidence>
<evidence type="ECO:0000256" key="2">
    <source>
        <dbReference type="ARBA" id="ARBA00022729"/>
    </source>
</evidence>
<accession>A0A1G4JKI8</accession>
<dbReference type="InterPro" id="IPR018559">
    <property type="entry name" value="DUF2015"/>
</dbReference>
<gene>
    <name evidence="3" type="ORF">LAME_0E10066G</name>
</gene>
<dbReference type="EMBL" id="LT598481">
    <property type="protein sequence ID" value="SCU90796.1"/>
    <property type="molecule type" value="Genomic_DNA"/>
</dbReference>
<name>A0A1G4JKI8_9SACH</name>
<evidence type="ECO:0000256" key="1">
    <source>
        <dbReference type="ARBA" id="ARBA00008325"/>
    </source>
</evidence>
<dbReference type="PANTHER" id="PTHR28023:SF1">
    <property type="entry name" value="UPF0357 PROTEIN YCL012C"/>
    <property type="match status" value="1"/>
</dbReference>
<organism evidence="3 4">
    <name type="scientific">Lachancea meyersii CBS 8951</name>
    <dbReference type="NCBI Taxonomy" id="1266667"/>
    <lineage>
        <taxon>Eukaryota</taxon>
        <taxon>Fungi</taxon>
        <taxon>Dikarya</taxon>
        <taxon>Ascomycota</taxon>
        <taxon>Saccharomycotina</taxon>
        <taxon>Saccharomycetes</taxon>
        <taxon>Saccharomycetales</taxon>
        <taxon>Saccharomycetaceae</taxon>
        <taxon>Lachancea</taxon>
    </lineage>
</organism>
<dbReference type="AlphaFoldDB" id="A0A1G4JKI8"/>
<proteinExistence type="inferred from homology"/>
<reference evidence="4" key="1">
    <citation type="submission" date="2016-03" db="EMBL/GenBank/DDBJ databases">
        <authorList>
            <person name="Devillers Hugo."/>
        </authorList>
    </citation>
    <scope>NUCLEOTIDE SEQUENCE [LARGE SCALE GENOMIC DNA]</scope>
</reference>
<keyword evidence="2" id="KW-0732">Signal</keyword>
<keyword evidence="4" id="KW-1185">Reference proteome</keyword>
<dbReference type="Proteomes" id="UP000191144">
    <property type="component" value="Chromosome E"/>
</dbReference>